<keyword evidence="5" id="KW-0437">Light-harvesting polypeptide</keyword>
<evidence type="ECO:0000313" key="8">
    <source>
        <dbReference type="Proteomes" id="UP000266841"/>
    </source>
</evidence>
<accession>K0RSA4</accession>
<evidence type="ECO:0000313" key="7">
    <source>
        <dbReference type="EMBL" id="EJK51806.1"/>
    </source>
</evidence>
<keyword evidence="6" id="KW-0732">Signal</keyword>
<dbReference type="Proteomes" id="UP000266841">
    <property type="component" value="Unassembled WGS sequence"/>
</dbReference>
<feature type="signal peptide" evidence="6">
    <location>
        <begin position="1"/>
        <end position="15"/>
    </location>
</feature>
<organism evidence="7 8">
    <name type="scientific">Thalassiosira oceanica</name>
    <name type="common">Marine diatom</name>
    <dbReference type="NCBI Taxonomy" id="159749"/>
    <lineage>
        <taxon>Eukaryota</taxon>
        <taxon>Sar</taxon>
        <taxon>Stramenopiles</taxon>
        <taxon>Ochrophyta</taxon>
        <taxon>Bacillariophyta</taxon>
        <taxon>Coscinodiscophyceae</taxon>
        <taxon>Thalassiosirophycidae</taxon>
        <taxon>Thalassiosirales</taxon>
        <taxon>Thalassiosiraceae</taxon>
        <taxon>Thalassiosira</taxon>
    </lineage>
</organism>
<dbReference type="Gene3D" id="1.10.3460.10">
    <property type="entry name" value="Chlorophyll a/b binding protein domain"/>
    <property type="match status" value="1"/>
</dbReference>
<evidence type="ECO:0000256" key="5">
    <source>
        <dbReference type="ARBA" id="ARBA00023243"/>
    </source>
</evidence>
<evidence type="ECO:0000256" key="4">
    <source>
        <dbReference type="ARBA" id="ARBA00022640"/>
    </source>
</evidence>
<comment type="subcellular location">
    <subcellularLocation>
        <location evidence="1">Plastid</location>
        <location evidence="1">Chloroplast</location>
    </subcellularLocation>
</comment>
<evidence type="ECO:0000256" key="2">
    <source>
        <dbReference type="ARBA" id="ARBA00005933"/>
    </source>
</evidence>
<dbReference type="InterPro" id="IPR022796">
    <property type="entry name" value="Chloroa_b-bind"/>
</dbReference>
<dbReference type="SUPFAM" id="SSF103511">
    <property type="entry name" value="Chlorophyll a-b binding protein"/>
    <property type="match status" value="1"/>
</dbReference>
<protein>
    <submittedName>
        <fullName evidence="7">Uncharacterized protein</fullName>
    </submittedName>
</protein>
<dbReference type="OMA" id="YWDPLGF"/>
<evidence type="ECO:0000256" key="6">
    <source>
        <dbReference type="SAM" id="SignalP"/>
    </source>
</evidence>
<dbReference type="GO" id="GO:0009507">
    <property type="term" value="C:chloroplast"/>
    <property type="evidence" value="ECO:0007669"/>
    <property type="project" value="UniProtKB-SubCell"/>
</dbReference>
<keyword evidence="4" id="KW-0934">Plastid</keyword>
<evidence type="ECO:0000256" key="3">
    <source>
        <dbReference type="ARBA" id="ARBA00022528"/>
    </source>
</evidence>
<reference evidence="7 8" key="1">
    <citation type="journal article" date="2012" name="Genome Biol.">
        <title>Genome and low-iron response of an oceanic diatom adapted to chronic iron limitation.</title>
        <authorList>
            <person name="Lommer M."/>
            <person name="Specht M."/>
            <person name="Roy A.S."/>
            <person name="Kraemer L."/>
            <person name="Andreson R."/>
            <person name="Gutowska M.A."/>
            <person name="Wolf J."/>
            <person name="Bergner S.V."/>
            <person name="Schilhabel M.B."/>
            <person name="Klostermeier U.C."/>
            <person name="Beiko R.G."/>
            <person name="Rosenstiel P."/>
            <person name="Hippler M."/>
            <person name="Laroche J."/>
        </authorList>
    </citation>
    <scope>NUCLEOTIDE SEQUENCE [LARGE SCALE GENOMIC DNA]</scope>
    <source>
        <strain evidence="7 8">CCMP1005</strain>
    </source>
</reference>
<keyword evidence="8" id="KW-1185">Reference proteome</keyword>
<comment type="caution">
    <text evidence="7">The sequence shown here is derived from an EMBL/GenBank/DDBJ whole genome shotgun (WGS) entry which is preliminary data.</text>
</comment>
<name>K0RSA4_THAOC</name>
<proteinExistence type="inferred from homology"/>
<dbReference type="OrthoDB" id="423598at2759"/>
<sequence>MKSVAALAFIGSAAAFAPVAPAGRSSTAVNAFSLETMPGALPPMGFWDPLGFAEKADPNTLKRYREAEITHGRVGTRHARS</sequence>
<feature type="chain" id="PRO_5012294115" evidence="6">
    <location>
        <begin position="16"/>
        <end position="81"/>
    </location>
</feature>
<dbReference type="GO" id="GO:0030076">
    <property type="term" value="C:light-harvesting complex"/>
    <property type="evidence" value="ECO:0007669"/>
    <property type="project" value="UniProtKB-KW"/>
</dbReference>
<dbReference type="EMBL" id="AGNL01040974">
    <property type="protein sequence ID" value="EJK51806.1"/>
    <property type="molecule type" value="Genomic_DNA"/>
</dbReference>
<comment type="similarity">
    <text evidence="2">Belongs to the fucoxanthin chlorophyll protein family.</text>
</comment>
<evidence type="ECO:0000256" key="1">
    <source>
        <dbReference type="ARBA" id="ARBA00004229"/>
    </source>
</evidence>
<dbReference type="AlphaFoldDB" id="K0RSA4"/>
<gene>
    <name evidence="7" type="ORF">THAOC_28991</name>
</gene>
<keyword evidence="3" id="KW-0150">Chloroplast</keyword>
<dbReference type="Pfam" id="PF00504">
    <property type="entry name" value="Chloroa_b-bind"/>
    <property type="match status" value="1"/>
</dbReference>